<evidence type="ECO:0000313" key="1">
    <source>
        <dbReference type="EMBL" id="KAJ9126879.1"/>
    </source>
</evidence>
<dbReference type="Proteomes" id="UP001234202">
    <property type="component" value="Unassembled WGS sequence"/>
</dbReference>
<evidence type="ECO:0000313" key="2">
    <source>
        <dbReference type="Proteomes" id="UP001234202"/>
    </source>
</evidence>
<proteinExistence type="predicted"/>
<protein>
    <submittedName>
        <fullName evidence="1">Uncharacterized protein</fullName>
    </submittedName>
</protein>
<organism evidence="1 2">
    <name type="scientific">Naganishia onofrii</name>
    <dbReference type="NCBI Taxonomy" id="1851511"/>
    <lineage>
        <taxon>Eukaryota</taxon>
        <taxon>Fungi</taxon>
        <taxon>Dikarya</taxon>
        <taxon>Basidiomycota</taxon>
        <taxon>Agaricomycotina</taxon>
        <taxon>Tremellomycetes</taxon>
        <taxon>Filobasidiales</taxon>
        <taxon>Filobasidiaceae</taxon>
        <taxon>Naganishia</taxon>
    </lineage>
</organism>
<accession>A0ACC2XS77</accession>
<keyword evidence="2" id="KW-1185">Reference proteome</keyword>
<reference evidence="1" key="1">
    <citation type="submission" date="2023-04" db="EMBL/GenBank/DDBJ databases">
        <title>Draft Genome sequencing of Naganishia species isolated from polar environments using Oxford Nanopore Technology.</title>
        <authorList>
            <person name="Leo P."/>
            <person name="Venkateswaran K."/>
        </authorList>
    </citation>
    <scope>NUCLEOTIDE SEQUENCE</scope>
    <source>
        <strain evidence="1">DBVPG 5303</strain>
    </source>
</reference>
<sequence length="359" mass="36729">MVCATEPAERIKSTPLLEYLKEQRMGKRGSGLNDVITKTLHGNKAGEKEAVRNRKEREKERIDKKKGGAVAGKQGGGNRNEKATTGSSSTLNAAVAGQIKIAKRPAAETGPDAKLQNKGGIALPDLGKRPEVKIQLKQGGANEPNKLGVQNSNAGGPNANKGKLVKDDRGGRAHNNNNNNNNNQKPVKTDGPKGEKPQNDKKRDINDRQVQTGQQPKKESEPAGAGQGRRARPAATNLLGGRNLLTAALKSSTRDTSTNSIGTSDVNGPGAKGGRNRDRGAKAGGGPTPATGPAAVVGPAKDSAAGGGNNPDANEGGAVGGEKARRPPRNRGRKAGGGGAGEGKPDASQAGAGTARIDA</sequence>
<comment type="caution">
    <text evidence="1">The sequence shown here is derived from an EMBL/GenBank/DDBJ whole genome shotgun (WGS) entry which is preliminary data.</text>
</comment>
<dbReference type="EMBL" id="JASBWV010000004">
    <property type="protein sequence ID" value="KAJ9126879.1"/>
    <property type="molecule type" value="Genomic_DNA"/>
</dbReference>
<gene>
    <name evidence="1" type="ORF">QFC24_001915</name>
</gene>
<name>A0ACC2XS77_9TREE</name>